<evidence type="ECO:0000256" key="8">
    <source>
        <dbReference type="ARBA" id="ARBA00035676"/>
    </source>
</evidence>
<dbReference type="InterPro" id="IPR036038">
    <property type="entry name" value="Aminotransferase-like"/>
</dbReference>
<dbReference type="InterPro" id="IPR043131">
    <property type="entry name" value="BCAT-like_N"/>
</dbReference>
<dbReference type="InterPro" id="IPR043132">
    <property type="entry name" value="BCAT-like_C"/>
</dbReference>
<comment type="cofactor">
    <cofactor evidence="1">
        <name>pyridoxal 5'-phosphate</name>
        <dbReference type="ChEBI" id="CHEBI:597326"/>
    </cofactor>
</comment>
<dbReference type="InterPro" id="IPR050571">
    <property type="entry name" value="Class-IV_PLP-Dep_Aminotrnsfr"/>
</dbReference>
<protein>
    <recommendedName>
        <fullName evidence="8">aminodeoxychorismate lyase</fullName>
        <ecNumber evidence="8">4.1.3.38</ecNumber>
    </recommendedName>
</protein>
<dbReference type="EMBL" id="CZQC01000025">
    <property type="protein sequence ID" value="CUS40778.1"/>
    <property type="molecule type" value="Genomic_DNA"/>
</dbReference>
<keyword evidence="4" id="KW-0663">Pyridoxal phosphate</keyword>
<dbReference type="GO" id="GO:0008696">
    <property type="term" value="F:4-amino-4-deoxychorismate lyase activity"/>
    <property type="evidence" value="ECO:0007669"/>
    <property type="project" value="UniProtKB-EC"/>
</dbReference>
<gene>
    <name evidence="10" type="ORF">MGWOODY_Tha1961</name>
</gene>
<evidence type="ECO:0000256" key="2">
    <source>
        <dbReference type="ARBA" id="ARBA00009320"/>
    </source>
</evidence>
<dbReference type="GO" id="GO:0046656">
    <property type="term" value="P:folic acid biosynthetic process"/>
    <property type="evidence" value="ECO:0007669"/>
    <property type="project" value="UniProtKB-KW"/>
</dbReference>
<dbReference type="InterPro" id="IPR017824">
    <property type="entry name" value="Aminodeoxychorismate_lyase_IV"/>
</dbReference>
<evidence type="ECO:0000256" key="9">
    <source>
        <dbReference type="ARBA" id="ARBA00049529"/>
    </source>
</evidence>
<dbReference type="AlphaFoldDB" id="A0A160TBB6"/>
<evidence type="ECO:0000256" key="4">
    <source>
        <dbReference type="ARBA" id="ARBA00022898"/>
    </source>
</evidence>
<comment type="similarity">
    <text evidence="2">Belongs to the class-IV pyridoxal-phosphate-dependent aminotransferase family.</text>
</comment>
<comment type="catalytic activity">
    <reaction evidence="9">
        <text>4-amino-4-deoxychorismate = 4-aminobenzoate + pyruvate + H(+)</text>
        <dbReference type="Rhea" id="RHEA:16201"/>
        <dbReference type="ChEBI" id="CHEBI:15361"/>
        <dbReference type="ChEBI" id="CHEBI:15378"/>
        <dbReference type="ChEBI" id="CHEBI:17836"/>
        <dbReference type="ChEBI" id="CHEBI:58406"/>
        <dbReference type="EC" id="4.1.3.38"/>
    </reaction>
</comment>
<name>A0A160TBB6_9ZZZZ</name>
<accession>A0A160TBB6</accession>
<dbReference type="EC" id="4.1.3.38" evidence="8"/>
<dbReference type="PANTHER" id="PTHR42743">
    <property type="entry name" value="AMINO-ACID AMINOTRANSFERASE"/>
    <property type="match status" value="1"/>
</dbReference>
<dbReference type="NCBIfam" id="TIGR03461">
    <property type="entry name" value="pabC_Proteo"/>
    <property type="match status" value="1"/>
</dbReference>
<comment type="subunit">
    <text evidence="3">Homodimer.</text>
</comment>
<dbReference type="Gene3D" id="3.30.470.10">
    <property type="match status" value="1"/>
</dbReference>
<dbReference type="GO" id="GO:0030170">
    <property type="term" value="F:pyridoxal phosphate binding"/>
    <property type="evidence" value="ECO:0007669"/>
    <property type="project" value="InterPro"/>
</dbReference>
<evidence type="ECO:0000256" key="7">
    <source>
        <dbReference type="ARBA" id="ARBA00035633"/>
    </source>
</evidence>
<reference evidence="10" key="1">
    <citation type="submission" date="2015-10" db="EMBL/GenBank/DDBJ databases">
        <authorList>
            <person name="Gilbert D.G."/>
        </authorList>
    </citation>
    <scope>NUCLEOTIDE SEQUENCE</scope>
</reference>
<proteinExistence type="inferred from homology"/>
<sequence>MIEHTWQWREGSWQPVRWPADDRGLHYGDGVFETLRLNDSGAIPLWAFHHLRLNDGFKRLRFSEPLMRDVQDALVSLPLVPSPDALAAKVIVTRGGGPRGYAASSTRANVLFQHFSAPPWGRERNPDGLCVGVNPVRLAQQPLLAGIKHLNRLEQVLAREAFADDWQESVMMDAEGNVIEGCMSNLIVIKNGKFLTPDLSLCGVRGVVREWLKSEVELVEQRMSLQQLISADGVVFCNSLAGFQPVRCLVGDESGDIHWHEDSSGFVQAQQWQKALESLF</sequence>
<dbReference type="Gene3D" id="3.20.10.10">
    <property type="entry name" value="D-amino Acid Aminotransferase, subunit A, domain 2"/>
    <property type="match status" value="1"/>
</dbReference>
<dbReference type="GO" id="GO:0005829">
    <property type="term" value="C:cytosol"/>
    <property type="evidence" value="ECO:0007669"/>
    <property type="project" value="TreeGrafter"/>
</dbReference>
<evidence type="ECO:0000256" key="3">
    <source>
        <dbReference type="ARBA" id="ARBA00011738"/>
    </source>
</evidence>
<comment type="pathway">
    <text evidence="7">Cofactor biosynthesis; tetrahydrofolate biosynthesis; 4-aminobenzoate from chorismate: step 2/2.</text>
</comment>
<evidence type="ECO:0000256" key="6">
    <source>
        <dbReference type="ARBA" id="ARBA00023239"/>
    </source>
</evidence>
<evidence type="ECO:0000313" key="10">
    <source>
        <dbReference type="EMBL" id="CUS40778.1"/>
    </source>
</evidence>
<dbReference type="Pfam" id="PF01063">
    <property type="entry name" value="Aminotran_4"/>
    <property type="match status" value="1"/>
</dbReference>
<dbReference type="InterPro" id="IPR001544">
    <property type="entry name" value="Aminotrans_IV"/>
</dbReference>
<dbReference type="SUPFAM" id="SSF56752">
    <property type="entry name" value="D-aminoacid aminotransferase-like PLP-dependent enzymes"/>
    <property type="match status" value="1"/>
</dbReference>
<keyword evidence="6 10" id="KW-0456">Lyase</keyword>
<organism evidence="10">
    <name type="scientific">hydrothermal vent metagenome</name>
    <dbReference type="NCBI Taxonomy" id="652676"/>
    <lineage>
        <taxon>unclassified sequences</taxon>
        <taxon>metagenomes</taxon>
        <taxon>ecological metagenomes</taxon>
    </lineage>
</organism>
<keyword evidence="5" id="KW-0289">Folate biosynthesis</keyword>
<dbReference type="GO" id="GO:0008153">
    <property type="term" value="P:4-aminobenzoate biosynthetic process"/>
    <property type="evidence" value="ECO:0007669"/>
    <property type="project" value="TreeGrafter"/>
</dbReference>
<evidence type="ECO:0000256" key="1">
    <source>
        <dbReference type="ARBA" id="ARBA00001933"/>
    </source>
</evidence>
<dbReference type="PANTHER" id="PTHR42743:SF2">
    <property type="entry name" value="AMINODEOXYCHORISMATE LYASE"/>
    <property type="match status" value="1"/>
</dbReference>
<evidence type="ECO:0000256" key="5">
    <source>
        <dbReference type="ARBA" id="ARBA00022909"/>
    </source>
</evidence>